<evidence type="ECO:0000313" key="1">
    <source>
        <dbReference type="EMBL" id="RAJ26384.1"/>
    </source>
</evidence>
<gene>
    <name evidence="1" type="ORF">LY11_03828</name>
</gene>
<sequence>MYNNFVGNSVLLIIITLCMSCSGSGSNKKKQVNSVVGSGYYQCNYSKNHYDIILSSGTRDSLYEIWGVEYGGMKKLKQVNIDSIDFNRIIQIGKCHLNKRFRSTDLQLSSFEIKRINEDRPGVSGNLYIELTFINSKNDFCAKVPLFLNGMIILSNNEDKPH</sequence>
<protein>
    <submittedName>
        <fullName evidence="1">Uncharacterized protein</fullName>
    </submittedName>
</protein>
<evidence type="ECO:0000313" key="2">
    <source>
        <dbReference type="Proteomes" id="UP000249754"/>
    </source>
</evidence>
<proteinExistence type="predicted"/>
<dbReference type="AlphaFoldDB" id="A0A327SEM9"/>
<organism evidence="1 2">
    <name type="scientific">Pedobacter cryoconitis</name>
    <dbReference type="NCBI Taxonomy" id="188932"/>
    <lineage>
        <taxon>Bacteria</taxon>
        <taxon>Pseudomonadati</taxon>
        <taxon>Bacteroidota</taxon>
        <taxon>Sphingobacteriia</taxon>
        <taxon>Sphingobacteriales</taxon>
        <taxon>Sphingobacteriaceae</taxon>
        <taxon>Pedobacter</taxon>
    </lineage>
</organism>
<dbReference type="EMBL" id="QLLR01000023">
    <property type="protein sequence ID" value="RAJ26384.1"/>
    <property type="molecule type" value="Genomic_DNA"/>
</dbReference>
<dbReference type="Proteomes" id="UP000249754">
    <property type="component" value="Unassembled WGS sequence"/>
</dbReference>
<name>A0A327SEM9_9SPHI</name>
<accession>A0A327SEM9</accession>
<comment type="caution">
    <text evidence="1">The sequence shown here is derived from an EMBL/GenBank/DDBJ whole genome shotgun (WGS) entry which is preliminary data.</text>
</comment>
<reference evidence="1 2" key="1">
    <citation type="submission" date="2018-06" db="EMBL/GenBank/DDBJ databases">
        <title>Genomic Encyclopedia of Archaeal and Bacterial Type Strains, Phase II (KMG-II): from individual species to whole genera.</title>
        <authorList>
            <person name="Goeker M."/>
        </authorList>
    </citation>
    <scope>NUCLEOTIDE SEQUENCE [LARGE SCALE GENOMIC DNA]</scope>
    <source>
        <strain evidence="1 2">DSM 14825</strain>
    </source>
</reference>